<reference evidence="2 3" key="1">
    <citation type="submission" date="2018-02" db="EMBL/GenBank/DDBJ databases">
        <title>The genomes of Aspergillus section Nigri reveals drivers in fungal speciation.</title>
        <authorList>
            <consortium name="DOE Joint Genome Institute"/>
            <person name="Vesth T.C."/>
            <person name="Nybo J."/>
            <person name="Theobald S."/>
            <person name="Brandl J."/>
            <person name="Frisvad J.C."/>
            <person name="Nielsen K.F."/>
            <person name="Lyhne E.K."/>
            <person name="Kogle M.E."/>
            <person name="Kuo A."/>
            <person name="Riley R."/>
            <person name="Clum A."/>
            <person name="Nolan M."/>
            <person name="Lipzen A."/>
            <person name="Salamov A."/>
            <person name="Henrissat B."/>
            <person name="Wiebenga A."/>
            <person name="De vries R.P."/>
            <person name="Grigoriev I.V."/>
            <person name="Mortensen U.H."/>
            <person name="Andersen M.R."/>
            <person name="Baker S.E."/>
        </authorList>
    </citation>
    <scope>NUCLEOTIDE SEQUENCE [LARGE SCALE GENOMIC DNA]</scope>
    <source>
        <strain evidence="2 3">CBS 313.89</strain>
    </source>
</reference>
<dbReference type="VEuPathDB" id="FungiDB:BO72DRAFT_247865"/>
<protein>
    <submittedName>
        <fullName evidence="2">Uncharacterized protein</fullName>
    </submittedName>
</protein>
<keyword evidence="1" id="KW-0472">Membrane</keyword>
<keyword evidence="1" id="KW-0812">Transmembrane</keyword>
<evidence type="ECO:0000313" key="2">
    <source>
        <dbReference type="EMBL" id="RAK73282.1"/>
    </source>
</evidence>
<sequence>MSLLISCSRDLKRCLCRIVEGFLSFSLFVFATSLSLLLPSRRQTLAKRGGEGREAVKCPGLCVLHPWVGCIGRLRHPPSGVPWGETKFRLFSAKGDALTRSKLGGVPEFDISVTRSKFSRGRGMVEHGPSPLLPLLFRRFCAWHGLCG</sequence>
<name>A0A8G1RGA4_9EURO</name>
<accession>A0A8G1RGA4</accession>
<dbReference type="GeneID" id="63857328"/>
<gene>
    <name evidence="2" type="ORF">BO72DRAFT_247865</name>
</gene>
<dbReference type="AlphaFoldDB" id="A0A8G1RGA4"/>
<keyword evidence="3" id="KW-1185">Reference proteome</keyword>
<feature type="transmembrane region" description="Helical" evidence="1">
    <location>
        <begin position="18"/>
        <end position="38"/>
    </location>
</feature>
<dbReference type="Proteomes" id="UP000249789">
    <property type="component" value="Unassembled WGS sequence"/>
</dbReference>
<keyword evidence="1" id="KW-1133">Transmembrane helix</keyword>
<dbReference type="EMBL" id="KZ824682">
    <property type="protein sequence ID" value="RAK73282.1"/>
    <property type="molecule type" value="Genomic_DNA"/>
</dbReference>
<evidence type="ECO:0000256" key="1">
    <source>
        <dbReference type="SAM" id="Phobius"/>
    </source>
</evidence>
<evidence type="ECO:0000313" key="3">
    <source>
        <dbReference type="Proteomes" id="UP000249789"/>
    </source>
</evidence>
<proteinExistence type="predicted"/>
<dbReference type="RefSeq" id="XP_040797292.1">
    <property type="nucleotide sequence ID" value="XM_040939995.1"/>
</dbReference>
<organism evidence="2 3">
    <name type="scientific">Aspergillus fijiensis CBS 313.89</name>
    <dbReference type="NCBI Taxonomy" id="1448319"/>
    <lineage>
        <taxon>Eukaryota</taxon>
        <taxon>Fungi</taxon>
        <taxon>Dikarya</taxon>
        <taxon>Ascomycota</taxon>
        <taxon>Pezizomycotina</taxon>
        <taxon>Eurotiomycetes</taxon>
        <taxon>Eurotiomycetidae</taxon>
        <taxon>Eurotiales</taxon>
        <taxon>Aspergillaceae</taxon>
        <taxon>Aspergillus</taxon>
    </lineage>
</organism>